<dbReference type="STRING" id="83401.SAMN05421742_102255"/>
<evidence type="ECO:0000313" key="2">
    <source>
        <dbReference type="EMBL" id="SDG73097.1"/>
    </source>
</evidence>
<dbReference type="CDD" id="cd08241">
    <property type="entry name" value="QOR1"/>
    <property type="match status" value="1"/>
</dbReference>
<dbReference type="SUPFAM" id="SSF50129">
    <property type="entry name" value="GroES-like"/>
    <property type="match status" value="1"/>
</dbReference>
<dbReference type="EMBL" id="FNCV01000002">
    <property type="protein sequence ID" value="SDG73097.1"/>
    <property type="molecule type" value="Genomic_DNA"/>
</dbReference>
<dbReference type="InterPro" id="IPR051397">
    <property type="entry name" value="Zn-ADH-like_protein"/>
</dbReference>
<dbReference type="InterPro" id="IPR011032">
    <property type="entry name" value="GroES-like_sf"/>
</dbReference>
<dbReference type="InterPro" id="IPR013154">
    <property type="entry name" value="ADH-like_N"/>
</dbReference>
<name>A0A1G7WM71_9PROT</name>
<evidence type="ECO:0000313" key="3">
    <source>
        <dbReference type="Proteomes" id="UP000217076"/>
    </source>
</evidence>
<dbReference type="Pfam" id="PF00107">
    <property type="entry name" value="ADH_zinc_N"/>
    <property type="match status" value="1"/>
</dbReference>
<dbReference type="Proteomes" id="UP000217076">
    <property type="component" value="Unassembled WGS sequence"/>
</dbReference>
<gene>
    <name evidence="2" type="ORF">SAMN05421742_102255</name>
</gene>
<dbReference type="GO" id="GO:0016491">
    <property type="term" value="F:oxidoreductase activity"/>
    <property type="evidence" value="ECO:0007669"/>
    <property type="project" value="InterPro"/>
</dbReference>
<dbReference type="Gene3D" id="3.90.180.10">
    <property type="entry name" value="Medium-chain alcohol dehydrogenases, catalytic domain"/>
    <property type="match status" value="1"/>
</dbReference>
<dbReference type="InterPro" id="IPR036291">
    <property type="entry name" value="NAD(P)-bd_dom_sf"/>
</dbReference>
<reference evidence="3" key="1">
    <citation type="submission" date="2016-10" db="EMBL/GenBank/DDBJ databases">
        <authorList>
            <person name="Varghese N."/>
            <person name="Submissions S."/>
        </authorList>
    </citation>
    <scope>NUCLEOTIDE SEQUENCE [LARGE SCALE GENOMIC DNA]</scope>
    <source>
        <strain evidence="3">930I</strain>
    </source>
</reference>
<dbReference type="SMART" id="SM00829">
    <property type="entry name" value="PKS_ER"/>
    <property type="match status" value="1"/>
</dbReference>
<sequence>MRAAVCQALGDPGEVLAVRDLPPPPLGETGVRLAVKAAGVNFADGLLCRGKYQEKAEPPFVPGFEVAGTVLEVAPGVAARRPELTPGRRVLAVLDRGGYAEQAVAAADDVQVLPEGMDFVTAAGFPIAYGTAHLALADRGRLAAGEVLVVHGAAGGVGLCAVECGKALGAEVIATAGGPDKLAAALEHGADHVIDAREEDVRERVRALTGGRGADVVFDPVGGPLFEASLRSMAPDGRLLTIGFASGEVPKVAANYLLVKNLTVTGVYWGAYRRLDPARLAASFRQLFDWYRAGRLHPRIAATFPLAEAGTALNELAARRIVGKAVILPDGEPA</sequence>
<proteinExistence type="predicted"/>
<organism evidence="2 3">
    <name type="scientific">Roseospirillum parvum</name>
    <dbReference type="NCBI Taxonomy" id="83401"/>
    <lineage>
        <taxon>Bacteria</taxon>
        <taxon>Pseudomonadati</taxon>
        <taxon>Pseudomonadota</taxon>
        <taxon>Alphaproteobacteria</taxon>
        <taxon>Rhodospirillales</taxon>
        <taxon>Rhodospirillaceae</taxon>
        <taxon>Roseospirillum</taxon>
    </lineage>
</organism>
<dbReference type="OrthoDB" id="4190732at2"/>
<dbReference type="PANTHER" id="PTHR43677">
    <property type="entry name" value="SHORT-CHAIN DEHYDROGENASE/REDUCTASE"/>
    <property type="match status" value="1"/>
</dbReference>
<dbReference type="InterPro" id="IPR013149">
    <property type="entry name" value="ADH-like_C"/>
</dbReference>
<dbReference type="SUPFAM" id="SSF51735">
    <property type="entry name" value="NAD(P)-binding Rossmann-fold domains"/>
    <property type="match status" value="1"/>
</dbReference>
<evidence type="ECO:0000259" key="1">
    <source>
        <dbReference type="SMART" id="SM00829"/>
    </source>
</evidence>
<keyword evidence="3" id="KW-1185">Reference proteome</keyword>
<dbReference type="InterPro" id="IPR020843">
    <property type="entry name" value="ER"/>
</dbReference>
<protein>
    <submittedName>
        <fullName evidence="2">NADPH2:quinone reductase</fullName>
    </submittedName>
</protein>
<dbReference type="Gene3D" id="3.40.50.720">
    <property type="entry name" value="NAD(P)-binding Rossmann-like Domain"/>
    <property type="match status" value="1"/>
</dbReference>
<dbReference type="PANTHER" id="PTHR43677:SF4">
    <property type="entry name" value="QUINONE OXIDOREDUCTASE-LIKE PROTEIN 2"/>
    <property type="match status" value="1"/>
</dbReference>
<dbReference type="Pfam" id="PF08240">
    <property type="entry name" value="ADH_N"/>
    <property type="match status" value="1"/>
</dbReference>
<dbReference type="RefSeq" id="WP_092615958.1">
    <property type="nucleotide sequence ID" value="NZ_FNCV01000002.1"/>
</dbReference>
<feature type="domain" description="Enoyl reductase (ER)" evidence="1">
    <location>
        <begin position="13"/>
        <end position="327"/>
    </location>
</feature>
<accession>A0A1G7WM71</accession>
<dbReference type="AlphaFoldDB" id="A0A1G7WM71"/>